<dbReference type="InterPro" id="IPR024989">
    <property type="entry name" value="MFS_assoc_dom"/>
</dbReference>
<organism evidence="8 9">
    <name type="scientific">Calicophoron daubneyi</name>
    <name type="common">Rumen fluke</name>
    <name type="synonym">Paramphistomum daubneyi</name>
    <dbReference type="NCBI Taxonomy" id="300641"/>
    <lineage>
        <taxon>Eukaryota</taxon>
        <taxon>Metazoa</taxon>
        <taxon>Spiralia</taxon>
        <taxon>Lophotrochozoa</taxon>
        <taxon>Platyhelminthes</taxon>
        <taxon>Trematoda</taxon>
        <taxon>Digenea</taxon>
        <taxon>Plagiorchiida</taxon>
        <taxon>Pronocephalata</taxon>
        <taxon>Paramphistomoidea</taxon>
        <taxon>Paramphistomidae</taxon>
        <taxon>Calicophoron</taxon>
    </lineage>
</organism>
<name>A0AAV2T3M5_CALDB</name>
<feature type="transmembrane region" description="Helical" evidence="6">
    <location>
        <begin position="249"/>
        <end position="273"/>
    </location>
</feature>
<reference evidence="8" key="1">
    <citation type="submission" date="2024-06" db="EMBL/GenBank/DDBJ databases">
        <authorList>
            <person name="Liu X."/>
            <person name="Lenzi L."/>
            <person name="Haldenby T S."/>
            <person name="Uol C."/>
        </authorList>
    </citation>
    <scope>NUCLEOTIDE SEQUENCE</scope>
</reference>
<dbReference type="AlphaFoldDB" id="A0AAV2T3M5"/>
<dbReference type="SUPFAM" id="SSF103473">
    <property type="entry name" value="MFS general substrate transporter"/>
    <property type="match status" value="1"/>
</dbReference>
<keyword evidence="5 6" id="KW-0472">Membrane</keyword>
<gene>
    <name evidence="8" type="ORF">CDAUBV1_LOCUS4365</name>
</gene>
<dbReference type="PANTHER" id="PTHR16172">
    <property type="entry name" value="MAJOR FACILITATOR SUPERFAMILY DOMAIN-CONTAINING PROTEIN 6-LIKE"/>
    <property type="match status" value="1"/>
</dbReference>
<feature type="transmembrane region" description="Helical" evidence="6">
    <location>
        <begin position="549"/>
        <end position="574"/>
    </location>
</feature>
<feature type="transmembrane region" description="Helical" evidence="6">
    <location>
        <begin position="338"/>
        <end position="361"/>
    </location>
</feature>
<comment type="subcellular location">
    <subcellularLocation>
        <location evidence="1">Membrane</location>
        <topology evidence="1">Multi-pass membrane protein</topology>
    </subcellularLocation>
</comment>
<dbReference type="GO" id="GO:0016020">
    <property type="term" value="C:membrane"/>
    <property type="evidence" value="ECO:0007669"/>
    <property type="project" value="UniProtKB-SubCell"/>
</dbReference>
<dbReference type="InterPro" id="IPR036259">
    <property type="entry name" value="MFS_trans_sf"/>
</dbReference>
<evidence type="ECO:0000313" key="8">
    <source>
        <dbReference type="EMBL" id="CAL5131825.1"/>
    </source>
</evidence>
<evidence type="ECO:0000256" key="1">
    <source>
        <dbReference type="ARBA" id="ARBA00004141"/>
    </source>
</evidence>
<keyword evidence="3 6" id="KW-0812">Transmembrane</keyword>
<feature type="transmembrane region" description="Helical" evidence="6">
    <location>
        <begin position="390"/>
        <end position="412"/>
    </location>
</feature>
<comment type="caution">
    <text evidence="8">The sequence shown here is derived from an EMBL/GenBank/DDBJ whole genome shotgun (WGS) entry which is preliminary data.</text>
</comment>
<feature type="domain" description="Major facilitator superfamily associated" evidence="7">
    <location>
        <begin position="32"/>
        <end position="550"/>
    </location>
</feature>
<comment type="similarity">
    <text evidence="2">Belongs to the major facilitator superfamily. MFSD6 family.</text>
</comment>
<feature type="transmembrane region" description="Helical" evidence="6">
    <location>
        <begin position="36"/>
        <end position="54"/>
    </location>
</feature>
<accession>A0AAV2T3M5</accession>
<evidence type="ECO:0000313" key="9">
    <source>
        <dbReference type="Proteomes" id="UP001497525"/>
    </source>
</evidence>
<dbReference type="EMBL" id="CAXLJL010000109">
    <property type="protein sequence ID" value="CAL5131825.1"/>
    <property type="molecule type" value="Genomic_DNA"/>
</dbReference>
<dbReference type="Proteomes" id="UP001497525">
    <property type="component" value="Unassembled WGS sequence"/>
</dbReference>
<keyword evidence="4 6" id="KW-1133">Transmembrane helix</keyword>
<dbReference type="PANTHER" id="PTHR16172:SF41">
    <property type="entry name" value="MAJOR FACILITATOR SUPERFAMILY DOMAIN-CONTAINING PROTEIN 6-LIKE"/>
    <property type="match status" value="1"/>
</dbReference>
<feature type="transmembrane region" description="Helical" evidence="6">
    <location>
        <begin position="476"/>
        <end position="495"/>
    </location>
</feature>
<feature type="transmembrane region" description="Helical" evidence="6">
    <location>
        <begin position="96"/>
        <end position="115"/>
    </location>
</feature>
<evidence type="ECO:0000256" key="5">
    <source>
        <dbReference type="ARBA" id="ARBA00023136"/>
    </source>
</evidence>
<protein>
    <recommendedName>
        <fullName evidence="7">Major facilitator superfamily associated domain-containing protein</fullName>
    </recommendedName>
</protein>
<evidence type="ECO:0000256" key="4">
    <source>
        <dbReference type="ARBA" id="ARBA00022989"/>
    </source>
</evidence>
<evidence type="ECO:0000259" key="7">
    <source>
        <dbReference type="Pfam" id="PF12832"/>
    </source>
</evidence>
<proteinExistence type="inferred from homology"/>
<feature type="transmembrane region" description="Helical" evidence="6">
    <location>
        <begin position="523"/>
        <end position="543"/>
    </location>
</feature>
<sequence>MVPDDEHEVGEKTGEEGRGVRKCSLEINQKLIPVKINYFCQFVVIGAFFNYANPILSTYGLNASELGVTVMFSYVSATVARLVLGPVMDHAKRKHLVIATLSLATAITIALFFVIPSSKEYAFEGYVLPNQSFVAQVSWPGFPNSSAPETLTARGNYSKFCWPTKLMNCQLRPENDTDRQTGTEFALISVAQDFRAAVYGIADSDYFTGVANWSEHRQTDAQLVCGRVELNSTDSCVRMKNEHTRRANVITFIIIIFLRSLVHAFHAPLCNLLDSATYGVLGEAKSRFYGHTRAFGSLGYTLSSLATGYLIYRVSIHSDSDNPSYGPLAFLLGDKSEFLNYSPCLVISVIFAMIGAVISLYPTMHAPSTRFNLRKALSVAIRSLEMVKCLVNATFTGFINAFINEYLFLILIKEIKVPQYFLGIMTTAYTVTEIPAFVICGYLVNSLGETVCISIGHLLNLVRFISFAYFENYWCFLYTELLCGNSYALIYNAVLNQGAKAGRKSHEDAGDVVASMQGITTSVLCSFVPCISGLLWGILLDYISGRKLFYIAGAYSLFVSILVFVIAILADILIPRDQPCK</sequence>
<evidence type="ECO:0000256" key="2">
    <source>
        <dbReference type="ARBA" id="ARBA00005241"/>
    </source>
</evidence>
<feature type="transmembrane region" description="Helical" evidence="6">
    <location>
        <begin position="66"/>
        <end position="84"/>
    </location>
</feature>
<feature type="transmembrane region" description="Helical" evidence="6">
    <location>
        <begin position="418"/>
        <end position="444"/>
    </location>
</feature>
<evidence type="ECO:0000256" key="6">
    <source>
        <dbReference type="SAM" id="Phobius"/>
    </source>
</evidence>
<evidence type="ECO:0000256" key="3">
    <source>
        <dbReference type="ARBA" id="ARBA00022692"/>
    </source>
</evidence>
<dbReference type="Gene3D" id="1.20.1250.20">
    <property type="entry name" value="MFS general substrate transporter like domains"/>
    <property type="match status" value="2"/>
</dbReference>
<dbReference type="Pfam" id="PF12832">
    <property type="entry name" value="MFS_1_like"/>
    <property type="match status" value="1"/>
</dbReference>
<dbReference type="InterPro" id="IPR051717">
    <property type="entry name" value="MFS_MFSD6"/>
</dbReference>